<dbReference type="SUPFAM" id="SSF52016">
    <property type="entry name" value="LeuD/IlvD-like"/>
    <property type="match status" value="1"/>
</dbReference>
<dbReference type="Pfam" id="PF00694">
    <property type="entry name" value="Aconitase_C"/>
    <property type="match status" value="1"/>
</dbReference>
<dbReference type="Gene3D" id="3.20.19.10">
    <property type="entry name" value="Aconitase, domain 4"/>
    <property type="match status" value="1"/>
</dbReference>
<gene>
    <name evidence="2" type="ORF">GALMADRAFT_154826</name>
</gene>
<reference evidence="3" key="1">
    <citation type="journal article" date="2014" name="Proc. Natl. Acad. Sci. U.S.A.">
        <title>Extensive sampling of basidiomycete genomes demonstrates inadequacy of the white-rot/brown-rot paradigm for wood decay fungi.</title>
        <authorList>
            <person name="Riley R."/>
            <person name="Salamov A.A."/>
            <person name="Brown D.W."/>
            <person name="Nagy L.G."/>
            <person name="Floudas D."/>
            <person name="Held B.W."/>
            <person name="Levasseur A."/>
            <person name="Lombard V."/>
            <person name="Morin E."/>
            <person name="Otillar R."/>
            <person name="Lindquist E.A."/>
            <person name="Sun H."/>
            <person name="LaButti K.M."/>
            <person name="Schmutz J."/>
            <person name="Jabbour D."/>
            <person name="Luo H."/>
            <person name="Baker S.E."/>
            <person name="Pisabarro A.G."/>
            <person name="Walton J.D."/>
            <person name="Blanchette R.A."/>
            <person name="Henrissat B."/>
            <person name="Martin F."/>
            <person name="Cullen D."/>
            <person name="Hibbett D.S."/>
            <person name="Grigoriev I.V."/>
        </authorList>
    </citation>
    <scope>NUCLEOTIDE SEQUENCE [LARGE SCALE GENOMIC DNA]</scope>
    <source>
        <strain evidence="3">CBS 339.88</strain>
    </source>
</reference>
<keyword evidence="3" id="KW-1185">Reference proteome</keyword>
<dbReference type="InterPro" id="IPR015928">
    <property type="entry name" value="Aconitase/3IPM_dehydase_swvl"/>
</dbReference>
<evidence type="ECO:0000259" key="1">
    <source>
        <dbReference type="Pfam" id="PF00694"/>
    </source>
</evidence>
<name>A0A067TJ36_GALM3</name>
<dbReference type="EMBL" id="KL142374">
    <property type="protein sequence ID" value="KDR78938.1"/>
    <property type="molecule type" value="Genomic_DNA"/>
</dbReference>
<protein>
    <recommendedName>
        <fullName evidence="1">Aconitase A/isopropylmalate dehydratase small subunit swivel domain-containing protein</fullName>
    </recommendedName>
</protein>
<organism evidence="2 3">
    <name type="scientific">Galerina marginata (strain CBS 339.88)</name>
    <dbReference type="NCBI Taxonomy" id="685588"/>
    <lineage>
        <taxon>Eukaryota</taxon>
        <taxon>Fungi</taxon>
        <taxon>Dikarya</taxon>
        <taxon>Basidiomycota</taxon>
        <taxon>Agaricomycotina</taxon>
        <taxon>Agaricomycetes</taxon>
        <taxon>Agaricomycetidae</taxon>
        <taxon>Agaricales</taxon>
        <taxon>Agaricineae</taxon>
        <taxon>Strophariaceae</taxon>
        <taxon>Galerina</taxon>
    </lineage>
</organism>
<sequence length="152" mass="16467">MLAQPRHHSDIITWDLSWKIYPGDITLARQVEVDTENYDPGLASHVVILISSQERETLSKAAEYTTTHEARRHAPAGIPLVIVCSFGDIFKRNATNNGQLCGKYPVQVADLTATYAKDGTRGAGGGELTMNIDLAMRLGMEVGRVGRGGSKG</sequence>
<proteinExistence type="predicted"/>
<dbReference type="STRING" id="685588.A0A067TJ36"/>
<feature type="domain" description="Aconitase A/isopropylmalate dehydratase small subunit swivel" evidence="1">
    <location>
        <begin position="70"/>
        <end position="101"/>
    </location>
</feature>
<dbReference type="HOGENOM" id="CLU_1722518_0_0_1"/>
<dbReference type="OrthoDB" id="10262323at2759"/>
<accession>A0A067TJ36</accession>
<dbReference type="Proteomes" id="UP000027222">
    <property type="component" value="Unassembled WGS sequence"/>
</dbReference>
<evidence type="ECO:0000313" key="2">
    <source>
        <dbReference type="EMBL" id="KDR78938.1"/>
    </source>
</evidence>
<dbReference type="InterPro" id="IPR000573">
    <property type="entry name" value="AconitaseA/IPMdHydase_ssu_swvl"/>
</dbReference>
<evidence type="ECO:0000313" key="3">
    <source>
        <dbReference type="Proteomes" id="UP000027222"/>
    </source>
</evidence>
<dbReference type="AlphaFoldDB" id="A0A067TJ36"/>